<organism evidence="4 5">
    <name type="scientific">Antrihabitans cavernicola</name>
    <dbReference type="NCBI Taxonomy" id="2495913"/>
    <lineage>
        <taxon>Bacteria</taxon>
        <taxon>Bacillati</taxon>
        <taxon>Actinomycetota</taxon>
        <taxon>Actinomycetes</taxon>
        <taxon>Mycobacteriales</taxon>
        <taxon>Nocardiaceae</taxon>
        <taxon>Antrihabitans</taxon>
    </lineage>
</organism>
<evidence type="ECO:0000313" key="5">
    <source>
        <dbReference type="Proteomes" id="UP000322244"/>
    </source>
</evidence>
<gene>
    <name evidence="4" type="ORF">FOY51_24110</name>
</gene>
<feature type="domain" description="Pyridoxamine 5'-phosphate oxidase N-terminal" evidence="3">
    <location>
        <begin position="49"/>
        <end position="156"/>
    </location>
</feature>
<feature type="coiled-coil region" evidence="1">
    <location>
        <begin position="192"/>
        <end position="219"/>
    </location>
</feature>
<keyword evidence="5" id="KW-1185">Reference proteome</keyword>
<dbReference type="InterPro" id="IPR012349">
    <property type="entry name" value="Split_barrel_FMN-bd"/>
</dbReference>
<dbReference type="AlphaFoldDB" id="A0A5A7S5F8"/>
<feature type="region of interest" description="Disordered" evidence="2">
    <location>
        <begin position="18"/>
        <end position="41"/>
    </location>
</feature>
<protein>
    <submittedName>
        <fullName evidence="4">Pyridoxamine 5'-phosphate oxidase family protein</fullName>
    </submittedName>
</protein>
<evidence type="ECO:0000256" key="2">
    <source>
        <dbReference type="SAM" id="MobiDB-lite"/>
    </source>
</evidence>
<accession>A0A5A7S5F8</accession>
<reference evidence="4 5" key="1">
    <citation type="submission" date="2019-07" db="EMBL/GenBank/DDBJ databases">
        <title>Rhodococcus cavernicolus sp. nov., isolated from a cave.</title>
        <authorList>
            <person name="Lee S.D."/>
        </authorList>
    </citation>
    <scope>NUCLEOTIDE SEQUENCE [LARGE SCALE GENOMIC DNA]</scope>
    <source>
        <strain evidence="4 5">C1-24</strain>
    </source>
</reference>
<dbReference type="Gene3D" id="2.30.110.10">
    <property type="entry name" value="Electron Transport, Fmn-binding Protein, Chain A"/>
    <property type="match status" value="1"/>
</dbReference>
<dbReference type="PANTHER" id="PTHR42815">
    <property type="entry name" value="FAD-BINDING, PUTATIVE (AFU_ORTHOLOGUE AFUA_6G07600)-RELATED"/>
    <property type="match status" value="1"/>
</dbReference>
<dbReference type="EMBL" id="VLNY01000018">
    <property type="protein sequence ID" value="KAA0018402.1"/>
    <property type="molecule type" value="Genomic_DNA"/>
</dbReference>
<dbReference type="PANTHER" id="PTHR42815:SF2">
    <property type="entry name" value="FAD-BINDING, PUTATIVE (AFU_ORTHOLOGUE AFUA_6G07600)-RELATED"/>
    <property type="match status" value="1"/>
</dbReference>
<comment type="caution">
    <text evidence="4">The sequence shown here is derived from an EMBL/GenBank/DDBJ whole genome shotgun (WGS) entry which is preliminary data.</text>
</comment>
<dbReference type="Proteomes" id="UP000322244">
    <property type="component" value="Unassembled WGS sequence"/>
</dbReference>
<sequence>MVNNHYHHLAFGPHTVARQQRRGSYTAYGSQTERPDDGPMRLDRREELLIASRDQFQIATVTESGWPYMQYRSGPKGFLQVLDDSRLGFADFRGNNQYVTTSNIDADGRVALFIVDYPTKQRLKLYGRAQVIDGDDDPELLDRLQRIGETRIAATCERSIVIDVEAFDWNCTRSIIPRYDREYLKDLSDVYQRKADEREAELNKRIAALEAEVEGLKAAE</sequence>
<evidence type="ECO:0000313" key="4">
    <source>
        <dbReference type="EMBL" id="KAA0018402.1"/>
    </source>
</evidence>
<dbReference type="OrthoDB" id="9786134at2"/>
<dbReference type="Pfam" id="PF01243">
    <property type="entry name" value="PNPOx_N"/>
    <property type="match status" value="1"/>
</dbReference>
<name>A0A5A7S5F8_9NOCA</name>
<evidence type="ECO:0000259" key="3">
    <source>
        <dbReference type="Pfam" id="PF01243"/>
    </source>
</evidence>
<dbReference type="SUPFAM" id="SSF50475">
    <property type="entry name" value="FMN-binding split barrel"/>
    <property type="match status" value="1"/>
</dbReference>
<evidence type="ECO:0000256" key="1">
    <source>
        <dbReference type="SAM" id="Coils"/>
    </source>
</evidence>
<proteinExistence type="predicted"/>
<dbReference type="RefSeq" id="WP_149432831.1">
    <property type="nucleotide sequence ID" value="NZ_VLNY01000018.1"/>
</dbReference>
<dbReference type="InterPro" id="IPR011576">
    <property type="entry name" value="Pyridox_Oxase_N"/>
</dbReference>
<keyword evidence="1" id="KW-0175">Coiled coil</keyword>